<dbReference type="STRING" id="670580.A0A1X6N6U0"/>
<gene>
    <name evidence="3" type="ORF">POSPLADRAFT_1137316</name>
</gene>
<reference evidence="3 4" key="1">
    <citation type="submission" date="2017-04" db="EMBL/GenBank/DDBJ databases">
        <title>Genome Sequence of the Model Brown-Rot Fungus Postia placenta SB12.</title>
        <authorList>
            <consortium name="DOE Joint Genome Institute"/>
            <person name="Gaskell J."/>
            <person name="Kersten P."/>
            <person name="Larrondo L.F."/>
            <person name="Canessa P."/>
            <person name="Martinez D."/>
            <person name="Hibbett D."/>
            <person name="Schmoll M."/>
            <person name="Kubicek C.P."/>
            <person name="Martinez A.T."/>
            <person name="Yadav J."/>
            <person name="Master E."/>
            <person name="Magnuson J.K."/>
            <person name="James T."/>
            <person name="Yaver D."/>
            <person name="Berka R."/>
            <person name="Labutti K."/>
            <person name="Lipzen A."/>
            <person name="Aerts A."/>
            <person name="Barry K."/>
            <person name="Henrissat B."/>
            <person name="Blanchette R."/>
            <person name="Grigoriev I."/>
            <person name="Cullen D."/>
        </authorList>
    </citation>
    <scope>NUCLEOTIDE SEQUENCE [LARGE SCALE GENOMIC DNA]</scope>
    <source>
        <strain evidence="3 4">MAD-698-R-SB12</strain>
    </source>
</reference>
<evidence type="ECO:0000256" key="1">
    <source>
        <dbReference type="SAM" id="SignalP"/>
    </source>
</evidence>
<dbReference type="Pfam" id="PF00085">
    <property type="entry name" value="Thioredoxin"/>
    <property type="match status" value="1"/>
</dbReference>
<dbReference type="PRINTS" id="PR00421">
    <property type="entry name" value="THIOREDOXIN"/>
</dbReference>
<protein>
    <recommendedName>
        <fullName evidence="2">Thioredoxin domain-containing protein</fullName>
    </recommendedName>
</protein>
<organism evidence="3 4">
    <name type="scientific">Postia placenta MAD-698-R-SB12</name>
    <dbReference type="NCBI Taxonomy" id="670580"/>
    <lineage>
        <taxon>Eukaryota</taxon>
        <taxon>Fungi</taxon>
        <taxon>Dikarya</taxon>
        <taxon>Basidiomycota</taxon>
        <taxon>Agaricomycotina</taxon>
        <taxon>Agaricomycetes</taxon>
        <taxon>Polyporales</taxon>
        <taxon>Adustoporiaceae</taxon>
        <taxon>Rhodonia</taxon>
    </lineage>
</organism>
<feature type="signal peptide" evidence="1">
    <location>
        <begin position="1"/>
        <end position="20"/>
    </location>
</feature>
<dbReference type="GeneID" id="36329730"/>
<dbReference type="AlphaFoldDB" id="A0A1X6N6U0"/>
<accession>A0A1X6N6U0</accession>
<keyword evidence="1" id="KW-0732">Signal</keyword>
<dbReference type="GO" id="GO:0015035">
    <property type="term" value="F:protein-disulfide reductase activity"/>
    <property type="evidence" value="ECO:0007669"/>
    <property type="project" value="TreeGrafter"/>
</dbReference>
<dbReference type="Gene3D" id="3.40.30.10">
    <property type="entry name" value="Glutaredoxin"/>
    <property type="match status" value="2"/>
</dbReference>
<feature type="domain" description="Thioredoxin" evidence="2">
    <location>
        <begin position="7"/>
        <end position="148"/>
    </location>
</feature>
<dbReference type="GO" id="GO:0034976">
    <property type="term" value="P:response to endoplasmic reticulum stress"/>
    <property type="evidence" value="ECO:0007669"/>
    <property type="project" value="TreeGrafter"/>
</dbReference>
<proteinExistence type="predicted"/>
<keyword evidence="4" id="KW-1185">Reference proteome</keyword>
<dbReference type="GO" id="GO:0005788">
    <property type="term" value="C:endoplasmic reticulum lumen"/>
    <property type="evidence" value="ECO:0007669"/>
    <property type="project" value="TreeGrafter"/>
</dbReference>
<dbReference type="PANTHER" id="PTHR45815:SF3">
    <property type="entry name" value="PROTEIN DISULFIDE-ISOMERASE A6"/>
    <property type="match status" value="1"/>
</dbReference>
<evidence type="ECO:0000313" key="3">
    <source>
        <dbReference type="EMBL" id="OSX64335.1"/>
    </source>
</evidence>
<dbReference type="Proteomes" id="UP000194127">
    <property type="component" value="Unassembled WGS sequence"/>
</dbReference>
<evidence type="ECO:0000259" key="2">
    <source>
        <dbReference type="PROSITE" id="PS51352"/>
    </source>
</evidence>
<dbReference type="InterPro" id="IPR036249">
    <property type="entry name" value="Thioredoxin-like_sf"/>
</dbReference>
<dbReference type="SUPFAM" id="SSF52833">
    <property type="entry name" value="Thioredoxin-like"/>
    <property type="match status" value="1"/>
</dbReference>
<dbReference type="RefSeq" id="XP_024341129.1">
    <property type="nucleotide sequence ID" value="XM_024484781.1"/>
</dbReference>
<dbReference type="PROSITE" id="PS51352">
    <property type="entry name" value="THIOREDOXIN_2"/>
    <property type="match status" value="1"/>
</dbReference>
<dbReference type="EMBL" id="KZ110594">
    <property type="protein sequence ID" value="OSX64335.1"/>
    <property type="molecule type" value="Genomic_DNA"/>
</dbReference>
<dbReference type="PANTHER" id="PTHR45815">
    <property type="entry name" value="PROTEIN DISULFIDE-ISOMERASE A6"/>
    <property type="match status" value="1"/>
</dbReference>
<feature type="chain" id="PRO_5013049869" description="Thioredoxin domain-containing protein" evidence="1">
    <location>
        <begin position="21"/>
        <end position="230"/>
    </location>
</feature>
<evidence type="ECO:0000313" key="4">
    <source>
        <dbReference type="Proteomes" id="UP000194127"/>
    </source>
</evidence>
<dbReference type="OrthoDB" id="427280at2759"/>
<sequence length="230" mass="25270">MLLHQALALGLAAWPAIVSAAIFPSDTKVKMLDSNGFKKAMKSNMTSVVAFVAPWCGHCQRMAPEYSKAAEALQPMVPLYAVDCDQDSNKRLCSEQGVQGFPTVKLFPRGSQSKPVSYDSGQRTAESFFYWASRNIPHGVKRLDKVADVTAWANEHVAKPCAVLLNSGKEIPLMWKTLGNKYKDHITFSILQDKSGKSAVKLGVEEKPDRTSKVLVYPAGSSDFVRFDGK</sequence>
<dbReference type="InterPro" id="IPR013766">
    <property type="entry name" value="Thioredoxin_domain"/>
</dbReference>
<name>A0A1X6N6U0_9APHY</name>